<dbReference type="Proteomes" id="UP000276776">
    <property type="component" value="Unassembled WGS sequence"/>
</dbReference>
<evidence type="ECO:0000313" key="2">
    <source>
        <dbReference type="EMBL" id="VDN08392.1"/>
    </source>
</evidence>
<reference evidence="4" key="1">
    <citation type="submission" date="2017-02" db="UniProtKB">
        <authorList>
            <consortium name="WormBaseParasite"/>
        </authorList>
    </citation>
    <scope>IDENTIFICATION</scope>
</reference>
<keyword evidence="3" id="KW-1185">Reference proteome</keyword>
<evidence type="ECO:0000256" key="1">
    <source>
        <dbReference type="SAM" id="SignalP"/>
    </source>
</evidence>
<gene>
    <name evidence="2" type="ORF">TCLT_LOCUS10683</name>
</gene>
<name>A0A0N5DBY2_THECL</name>
<evidence type="ECO:0000313" key="3">
    <source>
        <dbReference type="Proteomes" id="UP000276776"/>
    </source>
</evidence>
<dbReference type="EMBL" id="UYYF01005266">
    <property type="protein sequence ID" value="VDN08392.1"/>
    <property type="molecule type" value="Genomic_DNA"/>
</dbReference>
<organism evidence="4">
    <name type="scientific">Thelazia callipaeda</name>
    <name type="common">Oriental eyeworm</name>
    <name type="synonym">Parasitic nematode</name>
    <dbReference type="NCBI Taxonomy" id="103827"/>
    <lineage>
        <taxon>Eukaryota</taxon>
        <taxon>Metazoa</taxon>
        <taxon>Ecdysozoa</taxon>
        <taxon>Nematoda</taxon>
        <taxon>Chromadorea</taxon>
        <taxon>Rhabditida</taxon>
        <taxon>Spirurina</taxon>
        <taxon>Spiruromorpha</taxon>
        <taxon>Thelazioidea</taxon>
        <taxon>Thelaziidae</taxon>
        <taxon>Thelazia</taxon>
    </lineage>
</organism>
<proteinExistence type="predicted"/>
<feature type="signal peptide" evidence="1">
    <location>
        <begin position="1"/>
        <end position="17"/>
    </location>
</feature>
<keyword evidence="1" id="KW-0732">Signal</keyword>
<sequence>MWRQVSIFSLLIPALDRIPALWQYLSSAQICRTHRFRFVLVESILIVERDAFERFLKHFKVSYSPRGMTLEKRSTQLITII</sequence>
<protein>
    <submittedName>
        <fullName evidence="4">Secreted protein</fullName>
    </submittedName>
</protein>
<dbReference type="AlphaFoldDB" id="A0A0N5DBY2"/>
<dbReference type="WBParaSite" id="TCLT_0001070101-mRNA-1">
    <property type="protein sequence ID" value="TCLT_0001070101-mRNA-1"/>
    <property type="gene ID" value="TCLT_0001070101"/>
</dbReference>
<evidence type="ECO:0000313" key="4">
    <source>
        <dbReference type="WBParaSite" id="TCLT_0001070101-mRNA-1"/>
    </source>
</evidence>
<accession>A0A0N5DBY2</accession>
<feature type="chain" id="PRO_5043126792" evidence="1">
    <location>
        <begin position="18"/>
        <end position="81"/>
    </location>
</feature>
<reference evidence="2 3" key="2">
    <citation type="submission" date="2018-11" db="EMBL/GenBank/DDBJ databases">
        <authorList>
            <consortium name="Pathogen Informatics"/>
        </authorList>
    </citation>
    <scope>NUCLEOTIDE SEQUENCE [LARGE SCALE GENOMIC DNA]</scope>
</reference>